<protein>
    <submittedName>
        <fullName evidence="2">NAD(P)H-dependent oxidoreductase</fullName>
    </submittedName>
</protein>
<dbReference type="Proteomes" id="UP000324351">
    <property type="component" value="Unassembled WGS sequence"/>
</dbReference>
<dbReference type="GO" id="GO:0010181">
    <property type="term" value="F:FMN binding"/>
    <property type="evidence" value="ECO:0007669"/>
    <property type="project" value="TreeGrafter"/>
</dbReference>
<accession>A0A5B1M1T1</accession>
<dbReference type="PANTHER" id="PTHR30543:SF21">
    <property type="entry name" value="NAD(P)H-DEPENDENT FMN REDUCTASE LOT6"/>
    <property type="match status" value="1"/>
</dbReference>
<dbReference type="Gene3D" id="3.40.50.360">
    <property type="match status" value="1"/>
</dbReference>
<dbReference type="SUPFAM" id="SSF52218">
    <property type="entry name" value="Flavoproteins"/>
    <property type="match status" value="1"/>
</dbReference>
<evidence type="ECO:0000313" key="2">
    <source>
        <dbReference type="EMBL" id="KAA1426724.1"/>
    </source>
</evidence>
<feature type="domain" description="NADPH-dependent FMN reductase-like" evidence="1">
    <location>
        <begin position="9"/>
        <end position="151"/>
    </location>
</feature>
<dbReference type="RefSeq" id="WP_149750755.1">
    <property type="nucleotide sequence ID" value="NZ_VUJW01000006.1"/>
</dbReference>
<dbReference type="GO" id="GO:0005829">
    <property type="term" value="C:cytosol"/>
    <property type="evidence" value="ECO:0007669"/>
    <property type="project" value="TreeGrafter"/>
</dbReference>
<dbReference type="Pfam" id="PF03358">
    <property type="entry name" value="FMN_red"/>
    <property type="match status" value="1"/>
</dbReference>
<dbReference type="EMBL" id="VUJW01000006">
    <property type="protein sequence ID" value="KAA1426724.1"/>
    <property type="molecule type" value="Genomic_DNA"/>
</dbReference>
<dbReference type="InterPro" id="IPR005025">
    <property type="entry name" value="FMN_Rdtase-like_dom"/>
</dbReference>
<reference evidence="2 3" key="2">
    <citation type="submission" date="2019-09" db="EMBL/GenBank/DDBJ databases">
        <authorList>
            <person name="Jin C."/>
        </authorList>
    </citation>
    <scope>NUCLEOTIDE SEQUENCE [LARGE SCALE GENOMIC DNA]</scope>
    <source>
        <strain evidence="2 3">BN140041</strain>
    </source>
</reference>
<evidence type="ECO:0000259" key="1">
    <source>
        <dbReference type="Pfam" id="PF03358"/>
    </source>
</evidence>
<comment type="caution">
    <text evidence="2">The sequence shown here is derived from an EMBL/GenBank/DDBJ whole genome shotgun (WGS) entry which is preliminary data.</text>
</comment>
<organism evidence="2 3">
    <name type="scientific">Nocardioides antri</name>
    <dbReference type="NCBI Taxonomy" id="2607659"/>
    <lineage>
        <taxon>Bacteria</taxon>
        <taxon>Bacillati</taxon>
        <taxon>Actinomycetota</taxon>
        <taxon>Actinomycetes</taxon>
        <taxon>Propionibacteriales</taxon>
        <taxon>Nocardioidaceae</taxon>
        <taxon>Nocardioides</taxon>
    </lineage>
</organism>
<proteinExistence type="predicted"/>
<dbReference type="InterPro" id="IPR050712">
    <property type="entry name" value="NAD(P)H-dep_reductase"/>
</dbReference>
<reference evidence="2 3" key="1">
    <citation type="submission" date="2019-09" db="EMBL/GenBank/DDBJ databases">
        <title>Nocardioides panacisoli sp. nov., isolated from the soil of a ginseng field.</title>
        <authorList>
            <person name="Cho C."/>
        </authorList>
    </citation>
    <scope>NUCLEOTIDE SEQUENCE [LARGE SCALE GENOMIC DNA]</scope>
    <source>
        <strain evidence="2 3">BN140041</strain>
    </source>
</reference>
<dbReference type="GO" id="GO:0016491">
    <property type="term" value="F:oxidoreductase activity"/>
    <property type="evidence" value="ECO:0007669"/>
    <property type="project" value="InterPro"/>
</dbReference>
<dbReference type="InterPro" id="IPR029039">
    <property type="entry name" value="Flavoprotein-like_sf"/>
</dbReference>
<dbReference type="PANTHER" id="PTHR30543">
    <property type="entry name" value="CHROMATE REDUCTASE"/>
    <property type="match status" value="1"/>
</dbReference>
<keyword evidence="3" id="KW-1185">Reference proteome</keyword>
<gene>
    <name evidence="2" type="ORF">F0U47_12165</name>
</gene>
<dbReference type="AlphaFoldDB" id="A0A5B1M1T1"/>
<name>A0A5B1M1T1_9ACTN</name>
<sequence>MTNEHDKLRIAIIVGSTRPGRRGGQVATWVHEAAVRRDDATYDVIDLADHPLPHLDESLPPILGSYSEPHTRAWASTIAAYDGFIVVTPEYNHSIPGVLKNAIDYLFAEWNHKVAGVVAYGAENGARAAEHLRQIFGELKVPVVRQYVGLSLYLDFEDFERLAPRPQLAGYLETLLDEVTLWGHALRQVRSVGATAA</sequence>
<evidence type="ECO:0000313" key="3">
    <source>
        <dbReference type="Proteomes" id="UP000324351"/>
    </source>
</evidence>